<dbReference type="AlphaFoldDB" id="A0A2V4E462"/>
<dbReference type="EMBL" id="QGLP01000003">
    <property type="protein sequence ID" value="PXZ06659.1"/>
    <property type="molecule type" value="Genomic_DNA"/>
</dbReference>
<protein>
    <submittedName>
        <fullName evidence="1">Uncharacterized protein</fullName>
    </submittedName>
</protein>
<name>A0A2V4E462_9GAMM</name>
<evidence type="ECO:0000313" key="2">
    <source>
        <dbReference type="Proteomes" id="UP000247483"/>
    </source>
</evidence>
<dbReference type="Proteomes" id="UP000247483">
    <property type="component" value="Unassembled WGS sequence"/>
</dbReference>
<sequence length="111" mass="12811">MLDIGKLSISWICELNVSNNQLKVKAIALDKIIQIEFNVILFMSIESQYNEIQEIGDTIDISHEYRALDSKDMEIYPYSYNSGDPCHILNIYGDYMIKLICNDINVIELSE</sequence>
<organism evidence="1 2">
    <name type="scientific">Gilliamella apicola</name>
    <dbReference type="NCBI Taxonomy" id="1196095"/>
    <lineage>
        <taxon>Bacteria</taxon>
        <taxon>Pseudomonadati</taxon>
        <taxon>Pseudomonadota</taxon>
        <taxon>Gammaproteobacteria</taxon>
        <taxon>Orbales</taxon>
        <taxon>Orbaceae</taxon>
        <taxon>Gilliamella</taxon>
    </lineage>
</organism>
<dbReference type="RefSeq" id="WP_110422434.1">
    <property type="nucleotide sequence ID" value="NZ_QGLP01000003.1"/>
</dbReference>
<accession>A0A2V4E462</accession>
<reference evidence="1 2" key="1">
    <citation type="submission" date="2018-05" db="EMBL/GenBank/DDBJ databases">
        <title>Reference genomes for bee gut microbiota database.</title>
        <authorList>
            <person name="Ellegaard K.M."/>
        </authorList>
    </citation>
    <scope>NUCLEOTIDE SEQUENCE [LARGE SCALE GENOMIC DNA]</scope>
    <source>
        <strain evidence="1 2">ESL0177</strain>
    </source>
</reference>
<proteinExistence type="predicted"/>
<comment type="caution">
    <text evidence="1">The sequence shown here is derived from an EMBL/GenBank/DDBJ whole genome shotgun (WGS) entry which is preliminary data.</text>
</comment>
<evidence type="ECO:0000313" key="1">
    <source>
        <dbReference type="EMBL" id="PXZ06659.1"/>
    </source>
</evidence>
<gene>
    <name evidence="1" type="ORF">DKK79_00625</name>
</gene>